<accession>A0A1W1UQU0</accession>
<dbReference type="EMBL" id="FWWV01000013">
    <property type="protein sequence ID" value="SMB83508.1"/>
    <property type="molecule type" value="Genomic_DNA"/>
</dbReference>
<keyword evidence="4" id="KW-1185">Reference proteome</keyword>
<dbReference type="InterPro" id="IPR016084">
    <property type="entry name" value="Haem_Oase-like_multi-hlx"/>
</dbReference>
<dbReference type="InterPro" id="IPR027574">
    <property type="entry name" value="Thiaminase_II"/>
</dbReference>
<dbReference type="GO" id="GO:0009228">
    <property type="term" value="P:thiamine biosynthetic process"/>
    <property type="evidence" value="ECO:0007669"/>
    <property type="project" value="UniProtKB-KW"/>
</dbReference>
<dbReference type="Proteomes" id="UP000192408">
    <property type="component" value="Unassembled WGS sequence"/>
</dbReference>
<dbReference type="InterPro" id="IPR004305">
    <property type="entry name" value="Thiaminase-2/PQQC"/>
</dbReference>
<gene>
    <name evidence="3" type="ORF">SAMN05660772_00609</name>
</gene>
<evidence type="ECO:0000313" key="3">
    <source>
        <dbReference type="EMBL" id="SMB83508.1"/>
    </source>
</evidence>
<dbReference type="NCBIfam" id="TIGR04306">
    <property type="entry name" value="salvage_TenA"/>
    <property type="match status" value="1"/>
</dbReference>
<dbReference type="AlphaFoldDB" id="A0A1W1UQU0"/>
<dbReference type="UniPathway" id="UPA00060"/>
<evidence type="ECO:0000259" key="2">
    <source>
        <dbReference type="Pfam" id="PF03070"/>
    </source>
</evidence>
<comment type="catalytic activity">
    <reaction evidence="1">
        <text>thiamine + H2O = 5-(2-hydroxyethyl)-4-methylthiazole + 4-amino-5-hydroxymethyl-2-methylpyrimidine + H(+)</text>
        <dbReference type="Rhea" id="RHEA:17509"/>
        <dbReference type="ChEBI" id="CHEBI:15377"/>
        <dbReference type="ChEBI" id="CHEBI:15378"/>
        <dbReference type="ChEBI" id="CHEBI:16892"/>
        <dbReference type="ChEBI" id="CHEBI:17957"/>
        <dbReference type="ChEBI" id="CHEBI:18385"/>
        <dbReference type="EC" id="3.5.99.2"/>
    </reaction>
</comment>
<reference evidence="4" key="1">
    <citation type="submission" date="2017-04" db="EMBL/GenBank/DDBJ databases">
        <authorList>
            <person name="Varghese N."/>
            <person name="Submissions S."/>
        </authorList>
    </citation>
    <scope>NUCLEOTIDE SEQUENCE [LARGE SCALE GENOMIC DNA]</scope>
    <source>
        <strain evidence="4">DSM 23072</strain>
    </source>
</reference>
<sequence>MSICQQLIENAQPYWQAYTEHDFVRRLADGTLEKRCFQHYLKQDYLYLFQYNRALALALFKAENFTQMEAAHQSISTILAESKLHIQFCKSWGIEETELLQTPESAACVAYTRYVLDCGINGSLADLYAAIAPCALGYAEIARWIVEQQLSPANNPYQDWIDTYAAADFQQAATQLGELLNTLCADLTARQRTKVQQIFTTATRMEIAFWQMGLDLS</sequence>
<dbReference type="GO" id="GO:0050334">
    <property type="term" value="F:thiaminase activity"/>
    <property type="evidence" value="ECO:0007669"/>
    <property type="project" value="UniProtKB-EC"/>
</dbReference>
<dbReference type="GO" id="GO:0009229">
    <property type="term" value="P:thiamine diphosphate biosynthetic process"/>
    <property type="evidence" value="ECO:0007669"/>
    <property type="project" value="UniProtKB-UniPathway"/>
</dbReference>
<evidence type="ECO:0000256" key="1">
    <source>
        <dbReference type="RuleBase" id="RU363093"/>
    </source>
</evidence>
<dbReference type="Gene3D" id="1.20.910.10">
    <property type="entry name" value="Heme oxygenase-like"/>
    <property type="match status" value="1"/>
</dbReference>
<keyword evidence="1" id="KW-0784">Thiamine biosynthesis</keyword>
<dbReference type="PANTHER" id="PTHR43198:SF2">
    <property type="entry name" value="SI:CH1073-67J19.1-RELATED"/>
    <property type="match status" value="1"/>
</dbReference>
<keyword evidence="1" id="KW-0378">Hydrolase</keyword>
<dbReference type="PANTHER" id="PTHR43198">
    <property type="entry name" value="BIFUNCTIONAL TH2 PROTEIN"/>
    <property type="match status" value="1"/>
</dbReference>
<dbReference type="CDD" id="cd19367">
    <property type="entry name" value="TenA_C_ScTHI20-like"/>
    <property type="match status" value="1"/>
</dbReference>
<dbReference type="EC" id="3.5.99.2" evidence="1"/>
<dbReference type="RefSeq" id="WP_084256753.1">
    <property type="nucleotide sequence ID" value="NZ_FWWV01000013.1"/>
</dbReference>
<comment type="catalytic activity">
    <reaction evidence="1">
        <text>4-amino-5-aminomethyl-2-methylpyrimidine + H2O = 4-amino-5-hydroxymethyl-2-methylpyrimidine + NH4(+)</text>
        <dbReference type="Rhea" id="RHEA:31799"/>
        <dbReference type="ChEBI" id="CHEBI:15377"/>
        <dbReference type="ChEBI" id="CHEBI:16892"/>
        <dbReference type="ChEBI" id="CHEBI:28938"/>
        <dbReference type="ChEBI" id="CHEBI:63416"/>
        <dbReference type="EC" id="3.5.99.2"/>
    </reaction>
</comment>
<proteinExistence type="inferred from homology"/>
<comment type="pathway">
    <text evidence="1">Cofactor biosynthesis; thiamine diphosphate biosynthesis.</text>
</comment>
<feature type="domain" description="Thiaminase-2/PQQC" evidence="2">
    <location>
        <begin position="10"/>
        <end position="215"/>
    </location>
</feature>
<dbReference type="STRING" id="1122938.SAMN05660772_00609"/>
<comment type="similarity">
    <text evidence="1">Belongs to the TenA family.</text>
</comment>
<dbReference type="Pfam" id="PF03070">
    <property type="entry name" value="TENA_THI-4"/>
    <property type="match status" value="1"/>
</dbReference>
<dbReference type="SUPFAM" id="SSF48613">
    <property type="entry name" value="Heme oxygenase-like"/>
    <property type="match status" value="1"/>
</dbReference>
<evidence type="ECO:0000313" key="4">
    <source>
        <dbReference type="Proteomes" id="UP000192408"/>
    </source>
</evidence>
<dbReference type="GO" id="GO:0005829">
    <property type="term" value="C:cytosol"/>
    <property type="evidence" value="ECO:0007669"/>
    <property type="project" value="TreeGrafter"/>
</dbReference>
<dbReference type="InterPro" id="IPR050967">
    <property type="entry name" value="Thiamine_Salvage_TenA"/>
</dbReference>
<name>A0A1W1UQU0_9PAST</name>
<comment type="function">
    <text evidence="1">Catalyzes an amino-pyrimidine hydrolysis reaction at the C5' of the pyrimidine moiety of thiamine compounds, a reaction that is part of a thiamine salvage pathway.</text>
</comment>
<protein>
    <recommendedName>
        <fullName evidence="1">Aminopyrimidine aminohydrolase</fullName>
        <ecNumber evidence="1">3.5.99.2</ecNumber>
    </recommendedName>
</protein>
<organism evidence="3 4">
    <name type="scientific">Pasteurella testudinis DSM 23072</name>
    <dbReference type="NCBI Taxonomy" id="1122938"/>
    <lineage>
        <taxon>Bacteria</taxon>
        <taxon>Pseudomonadati</taxon>
        <taxon>Pseudomonadota</taxon>
        <taxon>Gammaproteobacteria</taxon>
        <taxon>Pasteurellales</taxon>
        <taxon>Pasteurellaceae</taxon>
        <taxon>Pasteurella</taxon>
    </lineage>
</organism>